<dbReference type="InterPro" id="IPR007912">
    <property type="entry name" value="Adeno_E3A"/>
</dbReference>
<dbReference type="Proteomes" id="UP000319239">
    <property type="component" value="Segment"/>
</dbReference>
<sequence>MSNGAADRARLRHLDHCRQPHCFARDICVFTYFELPEEHPQGPAHGVRITVEKGIDTHLIKFFTKRPLLVEKDQGNTILTLYCICPVPGLHEDFCCHLCAEFNHL</sequence>
<protein>
    <submittedName>
        <fullName evidence="1">Control protein E3 12.5K</fullName>
    </submittedName>
</protein>
<organismHost>
    <name type="scientific">Homo sapiens</name>
    <name type="common">Human</name>
    <dbReference type="NCBI Taxonomy" id="9606"/>
</organismHost>
<reference evidence="1" key="1">
    <citation type="submission" date="2016-09" db="EMBL/GenBank/DDBJ databases">
        <title>A new generic human adenovirus multigene typing system reveals a high ratio of recombinant strains and possible new types in a collection of Swedish isolates.</title>
        <authorList>
            <person name="Kajan G.L."/>
            <person name="Lipiec A."/>
            <person name="Bartha D."/>
            <person name="Allard A."/>
            <person name="Arnberg N."/>
        </authorList>
    </citation>
    <scope>NUCLEOTIDE SEQUENCE [LARGE SCALE GENOMIC DNA]</scope>
    <source>
        <strain evidence="1">GyK010</strain>
    </source>
</reference>
<accession>A0A3G8W3D9</accession>
<name>A0A3G8W3D9_ADE12</name>
<proteinExistence type="predicted"/>
<organism evidence="1">
    <name type="scientific">Human adenovirus A serotype 12</name>
    <name type="common">HAdV-12</name>
    <name type="synonym">Human adenovirus 12</name>
    <dbReference type="NCBI Taxonomy" id="28282"/>
    <lineage>
        <taxon>Viruses</taxon>
        <taxon>Varidnaviria</taxon>
        <taxon>Bamfordvirae</taxon>
        <taxon>Preplasmiviricota</taxon>
        <taxon>Polisuviricotina</taxon>
        <taxon>Pharingeaviricetes</taxon>
        <taxon>Rowavirales</taxon>
        <taxon>Adenoviridae</taxon>
        <taxon>Mastadenovirus</taxon>
        <taxon>Mastadenovirus adami</taxon>
        <taxon>Human mastadenovirus A</taxon>
    </lineage>
</organism>
<dbReference type="Pfam" id="PF05248">
    <property type="entry name" value="Adeno_E3A"/>
    <property type="match status" value="1"/>
</dbReference>
<evidence type="ECO:0000313" key="1">
    <source>
        <dbReference type="EMBL" id="AZI15436.1"/>
    </source>
</evidence>
<dbReference type="EMBL" id="KX868289">
    <property type="protein sequence ID" value="AZI15436.1"/>
    <property type="molecule type" value="Genomic_DNA"/>
</dbReference>